<keyword evidence="3" id="KW-1185">Reference proteome</keyword>
<protein>
    <submittedName>
        <fullName evidence="2">Uncharacterized protein</fullName>
    </submittedName>
</protein>
<evidence type="ECO:0000256" key="1">
    <source>
        <dbReference type="SAM" id="MobiDB-lite"/>
    </source>
</evidence>
<dbReference type="EMBL" id="JBFXLQ010000024">
    <property type="protein sequence ID" value="KAL2866537.1"/>
    <property type="molecule type" value="Genomic_DNA"/>
</dbReference>
<dbReference type="RefSeq" id="XP_070885516.1">
    <property type="nucleotide sequence ID" value="XM_071024534.1"/>
</dbReference>
<comment type="caution">
    <text evidence="2">The sequence shown here is derived from an EMBL/GenBank/DDBJ whole genome shotgun (WGS) entry which is preliminary data.</text>
</comment>
<proteinExistence type="predicted"/>
<gene>
    <name evidence="2" type="ORF">BJX67DRAFT_129999</name>
</gene>
<feature type="region of interest" description="Disordered" evidence="1">
    <location>
        <begin position="1"/>
        <end position="20"/>
    </location>
</feature>
<dbReference type="GeneID" id="98139606"/>
<sequence>MIDGAGDVPPSPKSLASPALEPAPSFLTQRIFCISRGKLSSEPVWPTGSQQAGNRFTSSAPGEILNLFPSASHLQRDFDVSCPIGKVRHGTQLGGQTCTLSQSQILASHPSLRTKALSQPIQAFSAHWIQQELSFGAFISYPLTWKNEREGTRHLCQNLPIYCAMRPFRELSFVSLSDSLLPHMLQETTEALNEVDDVLPTFTSSRGLSGDSCQTGELARPQIAASTLLQAHKTS</sequence>
<evidence type="ECO:0000313" key="3">
    <source>
        <dbReference type="Proteomes" id="UP001610432"/>
    </source>
</evidence>
<reference evidence="2 3" key="1">
    <citation type="submission" date="2024-07" db="EMBL/GenBank/DDBJ databases">
        <title>Section-level genome sequencing and comparative genomics of Aspergillus sections Usti and Cavernicolus.</title>
        <authorList>
            <consortium name="Lawrence Berkeley National Laboratory"/>
            <person name="Nybo J.L."/>
            <person name="Vesth T.C."/>
            <person name="Theobald S."/>
            <person name="Frisvad J.C."/>
            <person name="Larsen T.O."/>
            <person name="Kjaerboelling I."/>
            <person name="Rothschild-Mancinelli K."/>
            <person name="Lyhne E.K."/>
            <person name="Kogle M.E."/>
            <person name="Barry K."/>
            <person name="Clum A."/>
            <person name="Na H."/>
            <person name="Ledsgaard L."/>
            <person name="Lin J."/>
            <person name="Lipzen A."/>
            <person name="Kuo A."/>
            <person name="Riley R."/>
            <person name="Mondo S."/>
            <person name="Labutti K."/>
            <person name="Haridas S."/>
            <person name="Pangalinan J."/>
            <person name="Salamov A.A."/>
            <person name="Simmons B.A."/>
            <person name="Magnuson J.K."/>
            <person name="Chen J."/>
            <person name="Drula E."/>
            <person name="Henrissat B."/>
            <person name="Wiebenga A."/>
            <person name="Lubbers R.J."/>
            <person name="Gomes A.C."/>
            <person name="Macurrencykelacurrency M.R."/>
            <person name="Stajich J."/>
            <person name="Grigoriev I.V."/>
            <person name="Mortensen U.H."/>
            <person name="De Vries R.P."/>
            <person name="Baker S.E."/>
            <person name="Andersen M.R."/>
        </authorList>
    </citation>
    <scope>NUCLEOTIDE SEQUENCE [LARGE SCALE GENOMIC DNA]</scope>
    <source>
        <strain evidence="2 3">CBS 449.75</strain>
    </source>
</reference>
<accession>A0ABR4LQ42</accession>
<dbReference type="Proteomes" id="UP001610432">
    <property type="component" value="Unassembled WGS sequence"/>
</dbReference>
<name>A0ABR4LQ42_9EURO</name>
<organism evidence="2 3">
    <name type="scientific">Aspergillus lucknowensis</name>
    <dbReference type="NCBI Taxonomy" id="176173"/>
    <lineage>
        <taxon>Eukaryota</taxon>
        <taxon>Fungi</taxon>
        <taxon>Dikarya</taxon>
        <taxon>Ascomycota</taxon>
        <taxon>Pezizomycotina</taxon>
        <taxon>Eurotiomycetes</taxon>
        <taxon>Eurotiomycetidae</taxon>
        <taxon>Eurotiales</taxon>
        <taxon>Aspergillaceae</taxon>
        <taxon>Aspergillus</taxon>
        <taxon>Aspergillus subgen. Nidulantes</taxon>
    </lineage>
</organism>
<evidence type="ECO:0000313" key="2">
    <source>
        <dbReference type="EMBL" id="KAL2866537.1"/>
    </source>
</evidence>